<feature type="compositionally biased region" description="Basic residues" evidence="1">
    <location>
        <begin position="191"/>
        <end position="203"/>
    </location>
</feature>
<feature type="compositionally biased region" description="Basic residues" evidence="1">
    <location>
        <begin position="129"/>
        <end position="142"/>
    </location>
</feature>
<evidence type="ECO:0000313" key="4">
    <source>
        <dbReference type="Proteomes" id="UP000275267"/>
    </source>
</evidence>
<dbReference type="EMBL" id="PQIB02000005">
    <property type="protein sequence ID" value="RLN17155.1"/>
    <property type="molecule type" value="Genomic_DNA"/>
</dbReference>
<proteinExistence type="predicted"/>
<dbReference type="AlphaFoldDB" id="A0A3L6S848"/>
<evidence type="ECO:0000256" key="1">
    <source>
        <dbReference type="SAM" id="MobiDB-lite"/>
    </source>
</evidence>
<gene>
    <name evidence="3" type="ORF">C2845_PM02G39310</name>
</gene>
<keyword evidence="2" id="KW-1133">Transmembrane helix</keyword>
<feature type="compositionally biased region" description="Pro residues" evidence="1">
    <location>
        <begin position="212"/>
        <end position="221"/>
    </location>
</feature>
<protein>
    <submittedName>
        <fullName evidence="3">Uncharacterized protein</fullName>
    </submittedName>
</protein>
<evidence type="ECO:0000256" key="2">
    <source>
        <dbReference type="SAM" id="Phobius"/>
    </source>
</evidence>
<reference evidence="4" key="1">
    <citation type="journal article" date="2019" name="Nat. Commun.">
        <title>The genome of broomcorn millet.</title>
        <authorList>
            <person name="Zou C."/>
            <person name="Miki D."/>
            <person name="Li D."/>
            <person name="Tang Q."/>
            <person name="Xiao L."/>
            <person name="Rajput S."/>
            <person name="Deng P."/>
            <person name="Jia W."/>
            <person name="Huang R."/>
            <person name="Zhang M."/>
            <person name="Sun Y."/>
            <person name="Hu J."/>
            <person name="Fu X."/>
            <person name="Schnable P.S."/>
            <person name="Li F."/>
            <person name="Zhang H."/>
            <person name="Feng B."/>
            <person name="Zhu X."/>
            <person name="Liu R."/>
            <person name="Schnable J.C."/>
            <person name="Zhu J.-K."/>
            <person name="Zhang H."/>
        </authorList>
    </citation>
    <scope>NUCLEOTIDE SEQUENCE [LARGE SCALE GENOMIC DNA]</scope>
</reference>
<keyword evidence="4" id="KW-1185">Reference proteome</keyword>
<evidence type="ECO:0000313" key="3">
    <source>
        <dbReference type="EMBL" id="RLN17155.1"/>
    </source>
</evidence>
<name>A0A3L6S848_PANMI</name>
<feature type="transmembrane region" description="Helical" evidence="2">
    <location>
        <begin position="12"/>
        <end position="33"/>
    </location>
</feature>
<dbReference type="Proteomes" id="UP000275267">
    <property type="component" value="Unassembled WGS sequence"/>
</dbReference>
<sequence length="269" mass="29480">MWPSETKKTTPRTVLLAVPMVLASIRFLVLLILCHSFGPTSSHQLSSAETNWLQASSFGRAHWAPIAHTRAIQNEHLSPCSDGNRPIRARARGPVRPAPCAHRASCVDQKRSEILLGAPSPQASSLRFPHIRSGHHPRRRPPWPRPCPPSPSRSLAAQLPPLPWPPPAVPGPRRCAGGIAPSRPSPQPAALRRRGSSTTRRKAPGGGRCLWPVPPRPPRLFPGPIRRHSQQSLRKGSCLSSTRRLVTPSSTRSGGRKWPCKGKIRCTKM</sequence>
<feature type="region of interest" description="Disordered" evidence="1">
    <location>
        <begin position="121"/>
        <end position="237"/>
    </location>
</feature>
<accession>A0A3L6S848</accession>
<comment type="caution">
    <text evidence="3">The sequence shown here is derived from an EMBL/GenBank/DDBJ whole genome shotgun (WGS) entry which is preliminary data.</text>
</comment>
<feature type="compositionally biased region" description="Pro residues" evidence="1">
    <location>
        <begin position="160"/>
        <end position="170"/>
    </location>
</feature>
<organism evidence="3 4">
    <name type="scientific">Panicum miliaceum</name>
    <name type="common">Proso millet</name>
    <name type="synonym">Broomcorn millet</name>
    <dbReference type="NCBI Taxonomy" id="4540"/>
    <lineage>
        <taxon>Eukaryota</taxon>
        <taxon>Viridiplantae</taxon>
        <taxon>Streptophyta</taxon>
        <taxon>Embryophyta</taxon>
        <taxon>Tracheophyta</taxon>
        <taxon>Spermatophyta</taxon>
        <taxon>Magnoliopsida</taxon>
        <taxon>Liliopsida</taxon>
        <taxon>Poales</taxon>
        <taxon>Poaceae</taxon>
        <taxon>PACMAD clade</taxon>
        <taxon>Panicoideae</taxon>
        <taxon>Panicodae</taxon>
        <taxon>Paniceae</taxon>
        <taxon>Panicinae</taxon>
        <taxon>Panicum</taxon>
        <taxon>Panicum sect. Panicum</taxon>
    </lineage>
</organism>
<keyword evidence="2" id="KW-0812">Transmembrane</keyword>
<keyword evidence="2" id="KW-0472">Membrane</keyword>